<proteinExistence type="predicted"/>
<sequence>MQHGKLEIQEAGKRSIQFQQELIFVKIKYLFLNQKLTLFLFLIIFFECINIIFFSLLCCLRKKFQNASPKMVMASSFFTLLTPLRNEIKIFKKSIKNQCCINYSAEIEVKFYLNHSNLSEYSLNELYQFPQRQKIKANVNKGFNYVKKSGKDECIINNKSGWFWRKLNFVLLKIKIGTGTQEKSSRKHYKLNI</sequence>
<organism evidence="2 3">
    <name type="scientific">Brachionus plicatilis</name>
    <name type="common">Marine rotifer</name>
    <name type="synonym">Brachionus muelleri</name>
    <dbReference type="NCBI Taxonomy" id="10195"/>
    <lineage>
        <taxon>Eukaryota</taxon>
        <taxon>Metazoa</taxon>
        <taxon>Spiralia</taxon>
        <taxon>Gnathifera</taxon>
        <taxon>Rotifera</taxon>
        <taxon>Eurotatoria</taxon>
        <taxon>Monogononta</taxon>
        <taxon>Pseudotrocha</taxon>
        <taxon>Ploima</taxon>
        <taxon>Brachionidae</taxon>
        <taxon>Brachionus</taxon>
    </lineage>
</organism>
<evidence type="ECO:0000313" key="3">
    <source>
        <dbReference type="Proteomes" id="UP000276133"/>
    </source>
</evidence>
<comment type="caution">
    <text evidence="2">The sequence shown here is derived from an EMBL/GenBank/DDBJ whole genome shotgun (WGS) entry which is preliminary data.</text>
</comment>
<accession>A0A3M7S0Z9</accession>
<dbReference type="AlphaFoldDB" id="A0A3M7S0Z9"/>
<dbReference type="EMBL" id="REGN01002237">
    <property type="protein sequence ID" value="RNA29339.1"/>
    <property type="molecule type" value="Genomic_DNA"/>
</dbReference>
<feature type="transmembrane region" description="Helical" evidence="1">
    <location>
        <begin position="38"/>
        <end position="60"/>
    </location>
</feature>
<name>A0A3M7S0Z9_BRAPC</name>
<keyword evidence="1" id="KW-1133">Transmembrane helix</keyword>
<dbReference type="Proteomes" id="UP000276133">
    <property type="component" value="Unassembled WGS sequence"/>
</dbReference>
<reference evidence="2 3" key="1">
    <citation type="journal article" date="2018" name="Sci. Rep.">
        <title>Genomic signatures of local adaptation to the degree of environmental predictability in rotifers.</title>
        <authorList>
            <person name="Franch-Gras L."/>
            <person name="Hahn C."/>
            <person name="Garcia-Roger E.M."/>
            <person name="Carmona M.J."/>
            <person name="Serra M."/>
            <person name="Gomez A."/>
        </authorList>
    </citation>
    <scope>NUCLEOTIDE SEQUENCE [LARGE SCALE GENOMIC DNA]</scope>
    <source>
        <strain evidence="2">HYR1</strain>
    </source>
</reference>
<evidence type="ECO:0008006" key="4">
    <source>
        <dbReference type="Google" id="ProtNLM"/>
    </source>
</evidence>
<keyword evidence="1" id="KW-0472">Membrane</keyword>
<keyword evidence="3" id="KW-1185">Reference proteome</keyword>
<keyword evidence="1" id="KW-0812">Transmembrane</keyword>
<evidence type="ECO:0000256" key="1">
    <source>
        <dbReference type="SAM" id="Phobius"/>
    </source>
</evidence>
<protein>
    <recommendedName>
        <fullName evidence="4">Transmembrane protein</fullName>
    </recommendedName>
</protein>
<gene>
    <name evidence="2" type="ORF">BpHYR1_050179</name>
</gene>
<evidence type="ECO:0000313" key="2">
    <source>
        <dbReference type="EMBL" id="RNA29339.1"/>
    </source>
</evidence>